<proteinExistence type="predicted"/>
<organism evidence="1 2">
    <name type="scientific">Archangium gephyra</name>
    <dbReference type="NCBI Taxonomy" id="48"/>
    <lineage>
        <taxon>Bacteria</taxon>
        <taxon>Pseudomonadati</taxon>
        <taxon>Myxococcota</taxon>
        <taxon>Myxococcia</taxon>
        <taxon>Myxococcales</taxon>
        <taxon>Cystobacterineae</taxon>
        <taxon>Archangiaceae</taxon>
        <taxon>Archangium</taxon>
    </lineage>
</organism>
<comment type="caution">
    <text evidence="1">The sequence shown here is derived from an EMBL/GenBank/DDBJ whole genome shotgun (WGS) entry which is preliminary data.</text>
</comment>
<evidence type="ECO:0000313" key="2">
    <source>
        <dbReference type="Proteomes" id="UP000249061"/>
    </source>
</evidence>
<dbReference type="Proteomes" id="UP000249061">
    <property type="component" value="Unassembled WGS sequence"/>
</dbReference>
<accession>A0A2W5U585</accession>
<protein>
    <submittedName>
        <fullName evidence="1">Uncharacterized protein</fullName>
    </submittedName>
</protein>
<evidence type="ECO:0000313" key="1">
    <source>
        <dbReference type="EMBL" id="PZR18805.1"/>
    </source>
</evidence>
<sequence length="250" mass="27133">MAKRPTPRLAYVLLPKHALPTEAAIRKALKEFPELEGAEFGISEDEQSVTFTIGQTDAMAVLLPMPVPDGEADAHTDHSLSGVDGSWSLPEHRAHFVVAEGGEKGSLDNLVVFTRFVAVLTRACHAVGVYWGEANATHHPEFVIDMAKSELPLPVWVGLSFASAKNGFEILSLGMKQLALPDLLLKSPTVGGDEFSFFYDLLAYVARLGKKLPDGDSVGRDAKEKLKVKYVKSPIDPKVDVWSVTLPASK</sequence>
<dbReference type="EMBL" id="QFQP01000001">
    <property type="protein sequence ID" value="PZR18805.1"/>
    <property type="molecule type" value="Genomic_DNA"/>
</dbReference>
<gene>
    <name evidence="1" type="ORF">DI536_02690</name>
</gene>
<reference evidence="1 2" key="1">
    <citation type="submission" date="2017-08" db="EMBL/GenBank/DDBJ databases">
        <title>Infants hospitalized years apart are colonized by the same room-sourced microbial strains.</title>
        <authorList>
            <person name="Brooks B."/>
            <person name="Olm M.R."/>
            <person name="Firek B.A."/>
            <person name="Baker R."/>
            <person name="Thomas B.C."/>
            <person name="Morowitz M.J."/>
            <person name="Banfield J.F."/>
        </authorList>
    </citation>
    <scope>NUCLEOTIDE SEQUENCE [LARGE SCALE GENOMIC DNA]</scope>
    <source>
        <strain evidence="1">S2_003_000_R2_14</strain>
    </source>
</reference>
<dbReference type="AlphaFoldDB" id="A0A2W5U585"/>
<name>A0A2W5U585_9BACT</name>